<keyword evidence="2" id="KW-1185">Reference proteome</keyword>
<gene>
    <name evidence="1" type="ORF">G6N77_01330</name>
</gene>
<dbReference type="Proteomes" id="UP000479226">
    <property type="component" value="Unassembled WGS sequence"/>
</dbReference>
<organism evidence="1 2">
    <name type="scientific">Arthrobacter silviterrae</name>
    <dbReference type="NCBI Taxonomy" id="2026658"/>
    <lineage>
        <taxon>Bacteria</taxon>
        <taxon>Bacillati</taxon>
        <taxon>Actinomycetota</taxon>
        <taxon>Actinomycetes</taxon>
        <taxon>Micrococcales</taxon>
        <taxon>Micrococcaceae</taxon>
        <taxon>Arthrobacter</taxon>
    </lineage>
</organism>
<name>A0ABX0D864_9MICC</name>
<proteinExistence type="predicted"/>
<sequence length="368" mass="41179">MSYDLSVYAPAPLSFEGLLALVRSAAGLDVDGSPSSDAQSLTVVRGARRAYCFTIDGPFRVEPEDVPEEVTASVIGAKALYQVLVEGSEEPSIPHAVKFARKLAKATGGALLDEQTDEVWPKGNRVARPREAARPTELVTVNFYTLTAELPEDLPRNYLALARKYLPEALPTRFGTYEPHQGKLDRDGDQAFTDMWLENPNSILFFKCEYPIARGSMNGPQRNRSVGRTSLHLDNAALADPGWLDGLRRFFVAFALESKSFFASVEVLRNYEWGSRSYEQRPGAEDEIWPIHIGEWKGFVPYPQSWTWFGPEQIKIVSPYLTGRREQHGDHLLHVLAEKPIDRDQLAGLLPDPTRPWIPQELATPYGP</sequence>
<reference evidence="1 2" key="1">
    <citation type="submission" date="2020-02" db="EMBL/GenBank/DDBJ databases">
        <title>Genome sequence of the type strain DSM 27180 of Arthrobacter silviterrae.</title>
        <authorList>
            <person name="Gao J."/>
            <person name="Sun J."/>
        </authorList>
    </citation>
    <scope>NUCLEOTIDE SEQUENCE [LARGE SCALE GENOMIC DNA]</scope>
    <source>
        <strain evidence="1 2">DSM 27180</strain>
    </source>
</reference>
<evidence type="ECO:0000313" key="1">
    <source>
        <dbReference type="EMBL" id="NGN82110.1"/>
    </source>
</evidence>
<protein>
    <submittedName>
        <fullName evidence="1">Uncharacterized protein</fullName>
    </submittedName>
</protein>
<dbReference type="EMBL" id="JAAKZI010000001">
    <property type="protein sequence ID" value="NGN82110.1"/>
    <property type="molecule type" value="Genomic_DNA"/>
</dbReference>
<evidence type="ECO:0000313" key="2">
    <source>
        <dbReference type="Proteomes" id="UP000479226"/>
    </source>
</evidence>
<dbReference type="RefSeq" id="WP_165180181.1">
    <property type="nucleotide sequence ID" value="NZ_JAAKZI010000001.1"/>
</dbReference>
<accession>A0ABX0D864</accession>
<comment type="caution">
    <text evidence="1">The sequence shown here is derived from an EMBL/GenBank/DDBJ whole genome shotgun (WGS) entry which is preliminary data.</text>
</comment>